<comment type="subcellular location">
    <subcellularLocation>
        <location evidence="2">Cell membrane</location>
        <topology evidence="2">Lipid-anchor</topology>
        <topology evidence="2">GPI-anchor</topology>
    </subcellularLocation>
</comment>
<comment type="catalytic activity">
    <reaction evidence="10">
        <text>[(1-&gt;4)-N-acetyl-beta-D-glucosaminyl](n) + n H2O = chitosan + n acetate</text>
        <dbReference type="Rhea" id="RHEA:10464"/>
        <dbReference type="Rhea" id="RHEA-COMP:9593"/>
        <dbReference type="Rhea" id="RHEA-COMP:9597"/>
        <dbReference type="ChEBI" id="CHEBI:15377"/>
        <dbReference type="ChEBI" id="CHEBI:17029"/>
        <dbReference type="ChEBI" id="CHEBI:30089"/>
        <dbReference type="ChEBI" id="CHEBI:57704"/>
        <dbReference type="EC" id="3.5.1.41"/>
    </reaction>
    <physiologicalReaction direction="left-to-right" evidence="10">
        <dbReference type="Rhea" id="RHEA:10465"/>
    </physiologicalReaction>
</comment>
<dbReference type="GO" id="GO:0006032">
    <property type="term" value="P:chitin catabolic process"/>
    <property type="evidence" value="ECO:0007669"/>
    <property type="project" value="UniProtKB-KW"/>
</dbReference>
<evidence type="ECO:0000256" key="6">
    <source>
        <dbReference type="ARBA" id="ARBA00023285"/>
    </source>
</evidence>
<gene>
    <name evidence="14" type="ORF">K437DRAFT_234983</name>
</gene>
<dbReference type="HOGENOM" id="CLU_042090_1_0_1"/>
<evidence type="ECO:0000256" key="3">
    <source>
        <dbReference type="ARBA" id="ARBA00022622"/>
    </source>
</evidence>
<dbReference type="SUPFAM" id="SSF88713">
    <property type="entry name" value="Glycoside hydrolase/deacetylase"/>
    <property type="match status" value="1"/>
</dbReference>
<feature type="compositionally biased region" description="Low complexity" evidence="11">
    <location>
        <begin position="437"/>
        <end position="472"/>
    </location>
</feature>
<evidence type="ECO:0000256" key="2">
    <source>
        <dbReference type="ARBA" id="ARBA00004609"/>
    </source>
</evidence>
<name>A0A066VZ71_TILAU</name>
<keyword evidence="3" id="KW-0336">GPI-anchor</keyword>
<dbReference type="PANTHER" id="PTHR10587:SF135">
    <property type="entry name" value="CHITIN DEACETYLASE 3"/>
    <property type="match status" value="1"/>
</dbReference>
<dbReference type="GO" id="GO:0009272">
    <property type="term" value="P:fungal-type cell wall biogenesis"/>
    <property type="evidence" value="ECO:0007669"/>
    <property type="project" value="UniProtKB-ARBA"/>
</dbReference>
<feature type="region of interest" description="Disordered" evidence="11">
    <location>
        <begin position="47"/>
        <end position="109"/>
    </location>
</feature>
<protein>
    <recommendedName>
        <fullName evidence="9">chitin deacetylase</fullName>
        <ecNumber evidence="9">3.5.1.41</ecNumber>
    </recommendedName>
</protein>
<dbReference type="InterPro" id="IPR050248">
    <property type="entry name" value="Polysacc_deacetylase_ArnD"/>
</dbReference>
<keyword evidence="6" id="KW-0170">Cobalt</keyword>
<keyword evidence="5" id="KW-0119">Carbohydrate metabolism</keyword>
<evidence type="ECO:0000256" key="12">
    <source>
        <dbReference type="SAM" id="SignalP"/>
    </source>
</evidence>
<dbReference type="RefSeq" id="XP_013243642.1">
    <property type="nucleotide sequence ID" value="XM_013388188.1"/>
</dbReference>
<dbReference type="Proteomes" id="UP000027361">
    <property type="component" value="Unassembled WGS sequence"/>
</dbReference>
<evidence type="ECO:0000313" key="15">
    <source>
        <dbReference type="Proteomes" id="UP000027361"/>
    </source>
</evidence>
<evidence type="ECO:0000256" key="8">
    <source>
        <dbReference type="ARBA" id="ARBA00023326"/>
    </source>
</evidence>
<dbReference type="Gene3D" id="3.20.20.370">
    <property type="entry name" value="Glycoside hydrolase/deacetylase"/>
    <property type="match status" value="1"/>
</dbReference>
<evidence type="ECO:0000256" key="11">
    <source>
        <dbReference type="SAM" id="MobiDB-lite"/>
    </source>
</evidence>
<keyword evidence="8" id="KW-0624">Polysaccharide degradation</keyword>
<evidence type="ECO:0000256" key="9">
    <source>
        <dbReference type="ARBA" id="ARBA00024056"/>
    </source>
</evidence>
<dbReference type="EMBL" id="JMSN01000033">
    <property type="protein sequence ID" value="KDN46776.1"/>
    <property type="molecule type" value="Genomic_DNA"/>
</dbReference>
<dbReference type="InterPro" id="IPR011330">
    <property type="entry name" value="Glyco_hydro/deAcase_b/a-brl"/>
</dbReference>
<keyword evidence="4" id="KW-0146">Chitin degradation</keyword>
<proteinExistence type="predicted"/>
<dbReference type="Pfam" id="PF01522">
    <property type="entry name" value="Polysacc_deac_1"/>
    <property type="match status" value="1"/>
</dbReference>
<feature type="signal peptide" evidence="12">
    <location>
        <begin position="1"/>
        <end position="19"/>
    </location>
</feature>
<dbReference type="STRING" id="1037660.A0A066VZ71"/>
<dbReference type="EC" id="3.5.1.41" evidence="9"/>
<feature type="chain" id="PRO_5001632456" description="chitin deacetylase" evidence="12">
    <location>
        <begin position="20"/>
        <end position="502"/>
    </location>
</feature>
<evidence type="ECO:0000256" key="5">
    <source>
        <dbReference type="ARBA" id="ARBA00023277"/>
    </source>
</evidence>
<comment type="caution">
    <text evidence="14">The sequence shown here is derived from an EMBL/GenBank/DDBJ whole genome shotgun (WGS) entry which is preliminary data.</text>
</comment>
<reference evidence="14 15" key="1">
    <citation type="submission" date="2014-05" db="EMBL/GenBank/DDBJ databases">
        <title>Draft genome sequence of a rare smut relative, Tilletiaria anomala UBC 951.</title>
        <authorList>
            <consortium name="DOE Joint Genome Institute"/>
            <person name="Toome M."/>
            <person name="Kuo A."/>
            <person name="Henrissat B."/>
            <person name="Lipzen A."/>
            <person name="Tritt A."/>
            <person name="Yoshinaga Y."/>
            <person name="Zane M."/>
            <person name="Barry K."/>
            <person name="Grigoriev I.V."/>
            <person name="Spatafora J.W."/>
            <person name="Aimea M.C."/>
        </authorList>
    </citation>
    <scope>NUCLEOTIDE SEQUENCE [LARGE SCALE GENOMIC DNA]</scope>
    <source>
        <strain evidence="14 15">UBC 951</strain>
    </source>
</reference>
<dbReference type="GO" id="GO:0004099">
    <property type="term" value="F:chitin deacetylase activity"/>
    <property type="evidence" value="ECO:0007669"/>
    <property type="project" value="UniProtKB-EC"/>
</dbReference>
<evidence type="ECO:0000313" key="14">
    <source>
        <dbReference type="EMBL" id="KDN46776.1"/>
    </source>
</evidence>
<keyword evidence="3" id="KW-0325">Glycoprotein</keyword>
<evidence type="ECO:0000256" key="4">
    <source>
        <dbReference type="ARBA" id="ARBA00023024"/>
    </source>
</evidence>
<dbReference type="GO" id="GO:0005886">
    <property type="term" value="C:plasma membrane"/>
    <property type="evidence" value="ECO:0007669"/>
    <property type="project" value="UniProtKB-SubCell"/>
</dbReference>
<dbReference type="GO" id="GO:0098552">
    <property type="term" value="C:side of membrane"/>
    <property type="evidence" value="ECO:0007669"/>
    <property type="project" value="UniProtKB-KW"/>
</dbReference>
<dbReference type="GO" id="GO:0000272">
    <property type="term" value="P:polysaccharide catabolic process"/>
    <property type="evidence" value="ECO:0007669"/>
    <property type="project" value="UniProtKB-KW"/>
</dbReference>
<comment type="cofactor">
    <cofactor evidence="1">
        <name>Co(2+)</name>
        <dbReference type="ChEBI" id="CHEBI:48828"/>
    </cofactor>
</comment>
<evidence type="ECO:0000259" key="13">
    <source>
        <dbReference type="PROSITE" id="PS51677"/>
    </source>
</evidence>
<keyword evidence="7" id="KW-0449">Lipoprotein</keyword>
<dbReference type="InterPro" id="IPR002509">
    <property type="entry name" value="NODB_dom"/>
</dbReference>
<keyword evidence="3" id="KW-0472">Membrane</keyword>
<dbReference type="OrthoDB" id="407355at2759"/>
<dbReference type="GeneID" id="25262880"/>
<feature type="compositionally biased region" description="Basic residues" evidence="11">
    <location>
        <begin position="53"/>
        <end position="67"/>
    </location>
</feature>
<evidence type="ECO:0000256" key="7">
    <source>
        <dbReference type="ARBA" id="ARBA00023288"/>
    </source>
</evidence>
<organism evidence="14 15">
    <name type="scientific">Tilletiaria anomala (strain ATCC 24038 / CBS 436.72 / UBC 951)</name>
    <dbReference type="NCBI Taxonomy" id="1037660"/>
    <lineage>
        <taxon>Eukaryota</taxon>
        <taxon>Fungi</taxon>
        <taxon>Dikarya</taxon>
        <taxon>Basidiomycota</taxon>
        <taxon>Ustilaginomycotina</taxon>
        <taxon>Exobasidiomycetes</taxon>
        <taxon>Georgefischeriales</taxon>
        <taxon>Tilletiariaceae</taxon>
        <taxon>Tilletiaria</taxon>
    </lineage>
</organism>
<evidence type="ECO:0000256" key="1">
    <source>
        <dbReference type="ARBA" id="ARBA00001941"/>
    </source>
</evidence>
<sequence>MVKFSTGFALLTVVSGVAASSSSTKQPFNAIAEDLSYLFDTQVPGPDSARSVVQRHRAFQQRNKQARTRNDHLAKRQSVNPLPHSGTIPAAGGTSKNGKPYPPAGAIAPKRSTLPTAWVTRYQAKKEAGLIPDIPQSKLDEKTGTLKYPSSVDVSKVCSWTLTNCNDGDIWLSPQGKTAITFDDGPTQYSADLINFLTQEKQATTHFLIGSSILNQPDGMHALASHDLAQLGVHTFSHTLQTTKSDLQIVGDLGWTMQLIYEWTGKVPMYWRAPEGDLDARVRAIAKQVFGLQSVMWNRDADDWCLKDGGGSENSIHKCRTVTYDDVVAEYKAWAHNSSLEGTNTLMHETKDQTIKAFKEYYGFLKASKYKMGAVASIIGAPWYQNQMGPTDPVEEANSIIPQREAMNYTDGGLHTVGSAGGAALGDFSQLKTTTISPSSGSGSSAAGLNSGAAADGTSSNGSSGSASTSAAGRANGWMTVQVYALAGLSVGTASAALIFGL</sequence>
<feature type="domain" description="NodB homology" evidence="13">
    <location>
        <begin position="176"/>
        <end position="373"/>
    </location>
</feature>
<dbReference type="OMA" id="DADDWCL"/>
<evidence type="ECO:0000256" key="10">
    <source>
        <dbReference type="ARBA" id="ARBA00048494"/>
    </source>
</evidence>
<accession>A0A066VZ71</accession>
<dbReference type="AlphaFoldDB" id="A0A066VZ71"/>
<keyword evidence="12" id="KW-0732">Signal</keyword>
<dbReference type="PANTHER" id="PTHR10587">
    <property type="entry name" value="GLYCOSYL TRANSFERASE-RELATED"/>
    <property type="match status" value="1"/>
</dbReference>
<dbReference type="PROSITE" id="PS51677">
    <property type="entry name" value="NODB"/>
    <property type="match status" value="1"/>
</dbReference>
<keyword evidence="15" id="KW-1185">Reference proteome</keyword>
<feature type="region of interest" description="Disordered" evidence="11">
    <location>
        <begin position="436"/>
        <end position="472"/>
    </location>
</feature>
<dbReference type="InParanoid" id="A0A066VZ71"/>